<evidence type="ECO:0000256" key="7">
    <source>
        <dbReference type="RuleBase" id="RU364059"/>
    </source>
</evidence>
<feature type="domain" description="Mediator complex subunit Med1" evidence="9">
    <location>
        <begin position="15"/>
        <end position="485"/>
    </location>
</feature>
<dbReference type="GO" id="GO:0016592">
    <property type="term" value="C:mediator complex"/>
    <property type="evidence" value="ECO:0007669"/>
    <property type="project" value="InterPro"/>
</dbReference>
<name>A0A448YLA2_BRENA</name>
<comment type="subcellular location">
    <subcellularLocation>
        <location evidence="1 7">Nucleus</location>
    </subcellularLocation>
</comment>
<dbReference type="OrthoDB" id="5310959at2759"/>
<reference evidence="10 11" key="1">
    <citation type="submission" date="2018-12" db="EMBL/GenBank/DDBJ databases">
        <authorList>
            <person name="Tiukova I."/>
            <person name="Dainat J."/>
        </authorList>
    </citation>
    <scope>NUCLEOTIDE SEQUENCE [LARGE SCALE GENOMIC DNA]</scope>
</reference>
<keyword evidence="3 7" id="KW-0805">Transcription regulation</keyword>
<evidence type="ECO:0000256" key="1">
    <source>
        <dbReference type="ARBA" id="ARBA00004123"/>
    </source>
</evidence>
<evidence type="ECO:0000256" key="8">
    <source>
        <dbReference type="SAM" id="MobiDB-lite"/>
    </source>
</evidence>
<evidence type="ECO:0000256" key="6">
    <source>
        <dbReference type="ARBA" id="ARBA00023242"/>
    </source>
</evidence>
<feature type="region of interest" description="Disordered" evidence="8">
    <location>
        <begin position="496"/>
        <end position="527"/>
    </location>
</feature>
<evidence type="ECO:0000313" key="11">
    <source>
        <dbReference type="Proteomes" id="UP000290900"/>
    </source>
</evidence>
<comment type="function">
    <text evidence="7">Component of the Mediator complex, a coactivator involved in the regulated transcription of nearly all RNA polymerase II-dependent genes. Mediator functions as a bridge to convey information from gene-specific regulatory proteins to the basal RNA polymerase II transcription machinery. Mediator is recruited to promoters by direct interactions with regulatory proteins and serves as a scaffold for the assembly of a functional preinitiation complex with RNA polymerase II and the general transcription factors.</text>
</comment>
<gene>
    <name evidence="10" type="ORF">BRENAR_LOCUS2381</name>
</gene>
<keyword evidence="11" id="KW-1185">Reference proteome</keyword>
<evidence type="ECO:0000259" key="9">
    <source>
        <dbReference type="Pfam" id="PF10744"/>
    </source>
</evidence>
<accession>A0A448YLA2</accession>
<dbReference type="GO" id="GO:0045944">
    <property type="term" value="P:positive regulation of transcription by RNA polymerase II"/>
    <property type="evidence" value="ECO:0007669"/>
    <property type="project" value="UniProtKB-ARBA"/>
</dbReference>
<sequence length="614" mass="68334">MPTVDPELLAPLSKISEILLKRPGKVSLESIKRLSNIYGFETFTDTLALEDNAEGGSTSKNLVYTIGSHAGTPMNQGTPGPLVDRLSLSGKILLIDIDFLEGIVKNVSISSAINLQPIDGETYDFLEGWRKFEPVGKILLRNLQSSTLDQFNKNLRILSQFDRLSMNPPDDLFNLFNQLTYNLVDVYRYQKEKLEENLGEYDSDQCCPLSGEEVERDLREGCGGIGQILMNQQNKIGLFLKIWEDNRFVSRRLDEIKKVKTVESLNPYLIHFKITENIHGDAMEVTPEAVDGESIDESGAAGMGEAGDNDNADAGTGTAAVTQSADTPMDVRESGPAVVGGGKGTGLKVKWFDNGDWLINSNDTMLNANLNLLVLELCPSIWIPKDLPMELGLQDYEVRSTNNNFFNNNQQDMEDPILDRFYSQINRSHSIDLKLESGRKLRVSFLVGCPMVKIFKITFNRLNRLSDLVVALRNWCLLNSVMRKLLIHADQETNFDGSAKRDGEDNKVDANNSPANAEDGTDDENELANIDEDLRLDDVMKEYSGLLEAESNDVNGTDIISIGNLQLDEVMFMTNNHSFKIKNGIFHASDIKGARAAQVLTKTEELAEVLYASK</sequence>
<keyword evidence="5 7" id="KW-0804">Transcription</keyword>
<evidence type="ECO:0000256" key="3">
    <source>
        <dbReference type="ARBA" id="ARBA00023015"/>
    </source>
</evidence>
<evidence type="ECO:0000256" key="5">
    <source>
        <dbReference type="ARBA" id="ARBA00023163"/>
    </source>
</evidence>
<keyword evidence="4 7" id="KW-0010">Activator</keyword>
<dbReference type="AlphaFoldDB" id="A0A448YLA2"/>
<evidence type="ECO:0000256" key="2">
    <source>
        <dbReference type="ARBA" id="ARBA00006210"/>
    </source>
</evidence>
<dbReference type="InParanoid" id="A0A448YLA2"/>
<evidence type="ECO:0000313" key="10">
    <source>
        <dbReference type="EMBL" id="VEU21648.1"/>
    </source>
</evidence>
<dbReference type="STRING" id="13370.A0A448YLA2"/>
<proteinExistence type="inferred from homology"/>
<dbReference type="InterPro" id="IPR019680">
    <property type="entry name" value="Mediator_Med1"/>
</dbReference>
<dbReference type="PANTHER" id="PTHR35041:SF4">
    <property type="entry name" value="MEDIATOR OF RNA POLYMERASE II TRANSCRIPTION SUBUNIT 1"/>
    <property type="match status" value="1"/>
</dbReference>
<dbReference type="Proteomes" id="UP000290900">
    <property type="component" value="Unassembled WGS sequence"/>
</dbReference>
<dbReference type="Pfam" id="PF10744">
    <property type="entry name" value="Med1"/>
    <property type="match status" value="1"/>
</dbReference>
<organism evidence="10 11">
    <name type="scientific">Brettanomyces naardenensis</name>
    <name type="common">Yeast</name>
    <dbReference type="NCBI Taxonomy" id="13370"/>
    <lineage>
        <taxon>Eukaryota</taxon>
        <taxon>Fungi</taxon>
        <taxon>Dikarya</taxon>
        <taxon>Ascomycota</taxon>
        <taxon>Saccharomycotina</taxon>
        <taxon>Pichiomycetes</taxon>
        <taxon>Pichiales</taxon>
        <taxon>Pichiaceae</taxon>
        <taxon>Brettanomyces</taxon>
    </lineage>
</organism>
<comment type="similarity">
    <text evidence="2 7">Belongs to the Mediator complex subunit 1 family.</text>
</comment>
<feature type="compositionally biased region" description="Basic and acidic residues" evidence="8">
    <location>
        <begin position="498"/>
        <end position="508"/>
    </location>
</feature>
<protein>
    <recommendedName>
        <fullName evidence="7">Mediator of RNA polymerase II transcription subunit 1</fullName>
    </recommendedName>
    <alternativeName>
        <fullName evidence="7">Mediator complex subunit 1</fullName>
    </alternativeName>
</protein>
<dbReference type="GO" id="GO:0003712">
    <property type="term" value="F:transcription coregulator activity"/>
    <property type="evidence" value="ECO:0007669"/>
    <property type="project" value="InterPro"/>
</dbReference>
<dbReference type="PANTHER" id="PTHR35041">
    <property type="entry name" value="MEDIATOR OF RNA POLYMERASE II TRANSCRIPTION SUBUNIT 1"/>
    <property type="match status" value="1"/>
</dbReference>
<feature type="region of interest" description="Disordered" evidence="8">
    <location>
        <begin position="294"/>
        <end position="338"/>
    </location>
</feature>
<keyword evidence="6 7" id="KW-0539">Nucleus</keyword>
<evidence type="ECO:0000256" key="4">
    <source>
        <dbReference type="ARBA" id="ARBA00023159"/>
    </source>
</evidence>
<dbReference type="EMBL" id="CAACVR010000012">
    <property type="protein sequence ID" value="VEU21648.1"/>
    <property type="molecule type" value="Genomic_DNA"/>
</dbReference>